<evidence type="ECO:0000313" key="2">
    <source>
        <dbReference type="EMBL" id="EKG09848.1"/>
    </source>
</evidence>
<evidence type="ECO:0000313" key="3">
    <source>
        <dbReference type="Proteomes" id="UP000007129"/>
    </source>
</evidence>
<keyword evidence="1" id="KW-0472">Membrane</keyword>
<dbReference type="AlphaFoldDB" id="K2R6K5"/>
<dbReference type="Proteomes" id="UP000007129">
    <property type="component" value="Unassembled WGS sequence"/>
</dbReference>
<name>K2R6K5_MACPH</name>
<keyword evidence="1" id="KW-1133">Transmembrane helix</keyword>
<reference evidence="2 3" key="1">
    <citation type="journal article" date="2012" name="BMC Genomics">
        <title>Tools to kill: Genome of one of the most destructive plant pathogenic fungi Macrophomina phaseolina.</title>
        <authorList>
            <person name="Islam M.S."/>
            <person name="Haque M.S."/>
            <person name="Islam M.M."/>
            <person name="Emdad E.M."/>
            <person name="Halim A."/>
            <person name="Hossen Q.M.M."/>
            <person name="Hossain M.Z."/>
            <person name="Ahmed B."/>
            <person name="Rahim S."/>
            <person name="Rahman M.S."/>
            <person name="Alam M.M."/>
            <person name="Hou S."/>
            <person name="Wan X."/>
            <person name="Saito J.A."/>
            <person name="Alam M."/>
        </authorList>
    </citation>
    <scope>NUCLEOTIDE SEQUENCE [LARGE SCALE GENOMIC DNA]</scope>
    <source>
        <strain evidence="2 3">MS6</strain>
    </source>
</reference>
<proteinExistence type="predicted"/>
<dbReference type="VEuPathDB" id="FungiDB:MPH_13055"/>
<dbReference type="InParanoid" id="K2R6K5"/>
<protein>
    <submittedName>
        <fullName evidence="2">Uncharacterized protein</fullName>
    </submittedName>
</protein>
<feature type="transmembrane region" description="Helical" evidence="1">
    <location>
        <begin position="65"/>
        <end position="89"/>
    </location>
</feature>
<dbReference type="EMBL" id="AHHD01000564">
    <property type="protein sequence ID" value="EKG09848.1"/>
    <property type="molecule type" value="Genomic_DNA"/>
</dbReference>
<evidence type="ECO:0000256" key="1">
    <source>
        <dbReference type="SAM" id="Phobius"/>
    </source>
</evidence>
<gene>
    <name evidence="2" type="ORF">MPH_13055</name>
</gene>
<organism evidence="2 3">
    <name type="scientific">Macrophomina phaseolina (strain MS6)</name>
    <name type="common">Charcoal rot fungus</name>
    <dbReference type="NCBI Taxonomy" id="1126212"/>
    <lineage>
        <taxon>Eukaryota</taxon>
        <taxon>Fungi</taxon>
        <taxon>Dikarya</taxon>
        <taxon>Ascomycota</taxon>
        <taxon>Pezizomycotina</taxon>
        <taxon>Dothideomycetes</taxon>
        <taxon>Dothideomycetes incertae sedis</taxon>
        <taxon>Botryosphaeriales</taxon>
        <taxon>Botryosphaeriaceae</taxon>
        <taxon>Macrophomina</taxon>
    </lineage>
</organism>
<accession>K2R6K5</accession>
<sequence length="113" mass="12670">MSWSIDTRSVVTVGKEFQSNHPRNTTPSIASVLHDCSNCAVTMSEFHSHNLATAPPEVPFGYREWTAPFVLLMVLCCWFTASVLVNVHLRKQYPFFPGMKTDAEDSALQDGHQ</sequence>
<dbReference type="HOGENOM" id="CLU_2133993_0_0_1"/>
<comment type="caution">
    <text evidence="2">The sequence shown here is derived from an EMBL/GenBank/DDBJ whole genome shotgun (WGS) entry which is preliminary data.</text>
</comment>
<keyword evidence="1" id="KW-0812">Transmembrane</keyword>